<dbReference type="KEGG" id="abat:CFX1CAM_0921"/>
<dbReference type="Pfam" id="PF00005">
    <property type="entry name" value="ABC_tran"/>
    <property type="match status" value="1"/>
</dbReference>
<dbReference type="InterPro" id="IPR003593">
    <property type="entry name" value="AAA+_ATPase"/>
</dbReference>
<gene>
    <name evidence="6" type="primary">yybJ</name>
    <name evidence="6" type="ORF">CFX1CAM_0921</name>
</gene>
<keyword evidence="4 6" id="KW-0067">ATP-binding</keyword>
<proteinExistence type="inferred from homology"/>
<dbReference type="GO" id="GO:0005524">
    <property type="term" value="F:ATP binding"/>
    <property type="evidence" value="ECO:0007669"/>
    <property type="project" value="UniProtKB-KW"/>
</dbReference>
<keyword evidence="7" id="KW-1185">Reference proteome</keyword>
<dbReference type="SMART" id="SM00382">
    <property type="entry name" value="AAA"/>
    <property type="match status" value="1"/>
</dbReference>
<evidence type="ECO:0000256" key="2">
    <source>
        <dbReference type="ARBA" id="ARBA00022448"/>
    </source>
</evidence>
<evidence type="ECO:0000313" key="6">
    <source>
        <dbReference type="EMBL" id="SMX53986.1"/>
    </source>
</evidence>
<dbReference type="PROSITE" id="PS50893">
    <property type="entry name" value="ABC_TRANSPORTER_2"/>
    <property type="match status" value="1"/>
</dbReference>
<feature type="domain" description="ABC transporter" evidence="5">
    <location>
        <begin position="5"/>
        <end position="212"/>
    </location>
</feature>
<dbReference type="PANTHER" id="PTHR43335">
    <property type="entry name" value="ABC TRANSPORTER, ATP-BINDING PROTEIN"/>
    <property type="match status" value="1"/>
</dbReference>
<evidence type="ECO:0000256" key="4">
    <source>
        <dbReference type="ARBA" id="ARBA00022840"/>
    </source>
</evidence>
<dbReference type="InterPro" id="IPR027417">
    <property type="entry name" value="P-loop_NTPase"/>
</dbReference>
<evidence type="ECO:0000259" key="5">
    <source>
        <dbReference type="PROSITE" id="PS50893"/>
    </source>
</evidence>
<keyword evidence="3" id="KW-0547">Nucleotide-binding</keyword>
<protein>
    <submittedName>
        <fullName evidence="6">Uncharacterized ABC transporter ATP-binding protein YybJ</fullName>
    </submittedName>
</protein>
<comment type="similarity">
    <text evidence="1">Belongs to the ABC transporter superfamily.</text>
</comment>
<dbReference type="Proteomes" id="UP000195514">
    <property type="component" value="Chromosome I"/>
</dbReference>
<dbReference type="RefSeq" id="WP_087861886.1">
    <property type="nucleotide sequence ID" value="NZ_LT859958.1"/>
</dbReference>
<dbReference type="EMBL" id="LT859958">
    <property type="protein sequence ID" value="SMX53986.1"/>
    <property type="molecule type" value="Genomic_DNA"/>
</dbReference>
<dbReference type="AlphaFoldDB" id="A0A1Y6K338"/>
<evidence type="ECO:0000256" key="1">
    <source>
        <dbReference type="ARBA" id="ARBA00005417"/>
    </source>
</evidence>
<dbReference type="InterPro" id="IPR003439">
    <property type="entry name" value="ABC_transporter-like_ATP-bd"/>
</dbReference>
<keyword evidence="2" id="KW-0813">Transport</keyword>
<dbReference type="OrthoDB" id="9809205at2"/>
<dbReference type="PANTHER" id="PTHR43335:SF2">
    <property type="entry name" value="ABC TRANSPORTER, ATP-BINDING PROTEIN"/>
    <property type="match status" value="1"/>
</dbReference>
<dbReference type="SUPFAM" id="SSF52540">
    <property type="entry name" value="P-loop containing nucleoside triphosphate hydrolases"/>
    <property type="match status" value="1"/>
</dbReference>
<name>A0A1Y6K338_9CHLR</name>
<sequence length="213" mass="23202">MTTILSAINISKAFKGKQVLENLDFDLEENQIVAICGTNGSGKSVFMRILAGLVVPDSGTVTVNGIQLGGKVEFPSSTGVHFDNSGLLLTETAKNNLLLLAMVSNTVSKERVEEVIRLVGLDPNDKRLVRTYSTGMRQRLGIAQALMEDPSLLMLDEPTTGLDFAGQDWFHELIWQLQKEGKTILITSHSKEEIASFCDKAYEMAGGQLALIS</sequence>
<evidence type="ECO:0000256" key="3">
    <source>
        <dbReference type="ARBA" id="ARBA00022741"/>
    </source>
</evidence>
<organism evidence="6 7">
    <name type="scientific">Candidatus Brevifilum fermentans</name>
    <dbReference type="NCBI Taxonomy" id="1986204"/>
    <lineage>
        <taxon>Bacteria</taxon>
        <taxon>Bacillati</taxon>
        <taxon>Chloroflexota</taxon>
        <taxon>Anaerolineae</taxon>
        <taxon>Anaerolineales</taxon>
        <taxon>Anaerolineaceae</taxon>
        <taxon>Candidatus Brevifilum</taxon>
    </lineage>
</organism>
<dbReference type="GO" id="GO:0016887">
    <property type="term" value="F:ATP hydrolysis activity"/>
    <property type="evidence" value="ECO:0007669"/>
    <property type="project" value="InterPro"/>
</dbReference>
<reference evidence="7" key="1">
    <citation type="submission" date="2017-05" db="EMBL/GenBank/DDBJ databases">
        <authorList>
            <person name="Kirkegaard R."/>
            <person name="Mcilroy J S."/>
        </authorList>
    </citation>
    <scope>NUCLEOTIDE SEQUENCE [LARGE SCALE GENOMIC DNA]</scope>
</reference>
<dbReference type="Gene3D" id="3.40.50.300">
    <property type="entry name" value="P-loop containing nucleotide triphosphate hydrolases"/>
    <property type="match status" value="1"/>
</dbReference>
<evidence type="ECO:0000313" key="7">
    <source>
        <dbReference type="Proteomes" id="UP000195514"/>
    </source>
</evidence>
<accession>A0A1Y6K338</accession>